<keyword evidence="12" id="KW-0564">Palmitate</keyword>
<comment type="similarity">
    <text evidence="2">Belongs to the BexD/CtrA/VexA family.</text>
</comment>
<evidence type="ECO:0000256" key="12">
    <source>
        <dbReference type="ARBA" id="ARBA00023139"/>
    </source>
</evidence>
<comment type="subcellular location">
    <subcellularLocation>
        <location evidence="1">Cell outer membrane</location>
        <topology evidence="1">Multi-pass membrane protein</topology>
    </subcellularLocation>
</comment>
<evidence type="ECO:0000256" key="13">
    <source>
        <dbReference type="ARBA" id="ARBA00023237"/>
    </source>
</evidence>
<feature type="domain" description="SLBB" evidence="17">
    <location>
        <begin position="174"/>
        <end position="231"/>
    </location>
</feature>
<evidence type="ECO:0000256" key="7">
    <source>
        <dbReference type="ARBA" id="ARBA00022729"/>
    </source>
</evidence>
<feature type="domain" description="SLBB" evidence="17">
    <location>
        <begin position="254"/>
        <end position="367"/>
    </location>
</feature>
<evidence type="ECO:0000256" key="10">
    <source>
        <dbReference type="ARBA" id="ARBA00023114"/>
    </source>
</evidence>
<keyword evidence="11" id="KW-0472">Membrane</keyword>
<reference evidence="18 19" key="1">
    <citation type="submission" date="2021-06" db="EMBL/GenBank/DDBJ databases">
        <authorList>
            <person name="Lee D.H."/>
        </authorList>
    </citation>
    <scope>NUCLEOTIDE SEQUENCE [LARGE SCALE GENOMIC DNA]</scope>
    <source>
        <strain evidence="18 19">MMS21-HV4-11</strain>
    </source>
</reference>
<dbReference type="RefSeq" id="WP_216962710.1">
    <property type="nucleotide sequence ID" value="NZ_JAHOPB010000001.1"/>
</dbReference>
<dbReference type="InterPro" id="IPR049712">
    <property type="entry name" value="Poly_export"/>
</dbReference>
<keyword evidence="3" id="KW-0813">Transport</keyword>
<keyword evidence="9" id="KW-0406">Ion transport</keyword>
<keyword evidence="5" id="KW-0762">Sugar transport</keyword>
<name>A0ABS6ILH7_9HYPH</name>
<dbReference type="Pfam" id="PF02563">
    <property type="entry name" value="Poly_export"/>
    <property type="match status" value="1"/>
</dbReference>
<evidence type="ECO:0000256" key="8">
    <source>
        <dbReference type="ARBA" id="ARBA00023047"/>
    </source>
</evidence>
<keyword evidence="19" id="KW-1185">Reference proteome</keyword>
<gene>
    <name evidence="18" type="ORF">KQ910_16890</name>
</gene>
<feature type="domain" description="Polysaccharide export protein N-terminal" evidence="16">
    <location>
        <begin position="72"/>
        <end position="167"/>
    </location>
</feature>
<keyword evidence="4" id="KW-1134">Transmembrane beta strand</keyword>
<dbReference type="PANTHER" id="PTHR33619:SF3">
    <property type="entry name" value="POLYSACCHARIDE EXPORT PROTEIN GFCE-RELATED"/>
    <property type="match status" value="1"/>
</dbReference>
<dbReference type="InterPro" id="IPR003715">
    <property type="entry name" value="Poly_export_N"/>
</dbReference>
<dbReference type="PROSITE" id="PS51257">
    <property type="entry name" value="PROKAR_LIPOPROTEIN"/>
    <property type="match status" value="1"/>
</dbReference>
<keyword evidence="7 15" id="KW-0732">Signal</keyword>
<evidence type="ECO:0000256" key="9">
    <source>
        <dbReference type="ARBA" id="ARBA00023065"/>
    </source>
</evidence>
<evidence type="ECO:0000259" key="16">
    <source>
        <dbReference type="Pfam" id="PF02563"/>
    </source>
</evidence>
<sequence length="404" mass="42802">MSLSKLVVLILGAFALAGCALPSAGPTKSQVERSSDPTLDMYLVKVTPTVVRSLSQFKTDGFPGSFRLQNHRPTVALQPGDVVGVSIYEAGGSPLFGNSTGGATTQLPSTAAQGTSLPGQLIEPDGQILIPFVGRVRVAGRTPTQAADEIARLLAPETVKPQVLVSVLNNNSNTVSVGGEVNKAGLVPLTLRGERLLDVIAQAGGPRYPAFEMDVRVMRGNTVASIPLQQVLTSPPDNIVARPNDTVVLTRNPKTFVVLGAVTKVAQYGMESERVTLAEGIARAGGTMDAYGDLSGIYLLRNEPSALARSIIASDTAAVDTAYVQTDETRNLSGPQTRVIYRVDLTQTNGYFFAQNIVLRDKDIVLVANAETAQIQKALTLLRGFTGAYFDISRGATYYLPTSP</sequence>
<dbReference type="PANTHER" id="PTHR33619">
    <property type="entry name" value="POLYSACCHARIDE EXPORT PROTEIN GFCE-RELATED"/>
    <property type="match status" value="1"/>
</dbReference>
<keyword evidence="14" id="KW-0449">Lipoprotein</keyword>
<proteinExistence type="inferred from homology"/>
<evidence type="ECO:0000256" key="1">
    <source>
        <dbReference type="ARBA" id="ARBA00004571"/>
    </source>
</evidence>
<evidence type="ECO:0000313" key="19">
    <source>
        <dbReference type="Proteomes" id="UP000727907"/>
    </source>
</evidence>
<evidence type="ECO:0000259" key="17">
    <source>
        <dbReference type="Pfam" id="PF22461"/>
    </source>
</evidence>
<evidence type="ECO:0000256" key="14">
    <source>
        <dbReference type="ARBA" id="ARBA00023288"/>
    </source>
</evidence>
<feature type="chain" id="PRO_5045996054" evidence="15">
    <location>
        <begin position="25"/>
        <end position="404"/>
    </location>
</feature>
<dbReference type="EMBL" id="JAHOPB010000001">
    <property type="protein sequence ID" value="MBU8875454.1"/>
    <property type="molecule type" value="Genomic_DNA"/>
</dbReference>
<evidence type="ECO:0000313" key="18">
    <source>
        <dbReference type="EMBL" id="MBU8875454.1"/>
    </source>
</evidence>
<dbReference type="Proteomes" id="UP000727907">
    <property type="component" value="Unassembled WGS sequence"/>
</dbReference>
<keyword evidence="13" id="KW-0998">Cell outer membrane</keyword>
<evidence type="ECO:0000256" key="5">
    <source>
        <dbReference type="ARBA" id="ARBA00022597"/>
    </source>
</evidence>
<keyword evidence="8" id="KW-0625">Polysaccharide transport</keyword>
<accession>A0ABS6ILH7</accession>
<dbReference type="Pfam" id="PF22461">
    <property type="entry name" value="SLBB_2"/>
    <property type="match status" value="2"/>
</dbReference>
<evidence type="ECO:0000256" key="6">
    <source>
        <dbReference type="ARBA" id="ARBA00022692"/>
    </source>
</evidence>
<dbReference type="InterPro" id="IPR054765">
    <property type="entry name" value="SLBB_dom"/>
</dbReference>
<feature type="signal peptide" evidence="15">
    <location>
        <begin position="1"/>
        <end position="24"/>
    </location>
</feature>
<evidence type="ECO:0000256" key="15">
    <source>
        <dbReference type="SAM" id="SignalP"/>
    </source>
</evidence>
<comment type="caution">
    <text evidence="18">The sequence shown here is derived from an EMBL/GenBank/DDBJ whole genome shotgun (WGS) entry which is preliminary data.</text>
</comment>
<evidence type="ECO:0000256" key="4">
    <source>
        <dbReference type="ARBA" id="ARBA00022452"/>
    </source>
</evidence>
<keyword evidence="6" id="KW-0812">Transmembrane</keyword>
<evidence type="ECO:0000256" key="3">
    <source>
        <dbReference type="ARBA" id="ARBA00022448"/>
    </source>
</evidence>
<organism evidence="18 19">
    <name type="scientific">Reyranella humidisoli</name>
    <dbReference type="NCBI Taxonomy" id="2849149"/>
    <lineage>
        <taxon>Bacteria</taxon>
        <taxon>Pseudomonadati</taxon>
        <taxon>Pseudomonadota</taxon>
        <taxon>Alphaproteobacteria</taxon>
        <taxon>Hyphomicrobiales</taxon>
        <taxon>Reyranellaceae</taxon>
        <taxon>Reyranella</taxon>
    </lineage>
</organism>
<evidence type="ECO:0000256" key="2">
    <source>
        <dbReference type="ARBA" id="ARBA00009450"/>
    </source>
</evidence>
<keyword evidence="10" id="KW-0626">Porin</keyword>
<evidence type="ECO:0000256" key="11">
    <source>
        <dbReference type="ARBA" id="ARBA00023136"/>
    </source>
</evidence>
<protein>
    <submittedName>
        <fullName evidence="18">Polysaccharide export protein</fullName>
    </submittedName>
</protein>